<proteinExistence type="predicted"/>
<reference evidence="2" key="1">
    <citation type="journal article" date="2019" name="Int. J. Syst. Evol. Microbiol.">
        <title>The Global Catalogue of Microorganisms (GCM) 10K type strain sequencing project: providing services to taxonomists for standard genome sequencing and annotation.</title>
        <authorList>
            <consortium name="The Broad Institute Genomics Platform"/>
            <consortium name="The Broad Institute Genome Sequencing Center for Infectious Disease"/>
            <person name="Wu L."/>
            <person name="Ma J."/>
        </authorList>
    </citation>
    <scope>NUCLEOTIDE SEQUENCE [LARGE SCALE GENOMIC DNA]</scope>
    <source>
        <strain evidence="2">JCM 17458</strain>
    </source>
</reference>
<evidence type="ECO:0000313" key="2">
    <source>
        <dbReference type="Proteomes" id="UP001501586"/>
    </source>
</evidence>
<dbReference type="RefSeq" id="WP_236864284.1">
    <property type="nucleotide sequence ID" value="NZ_BAABAZ010000005.1"/>
</dbReference>
<organism evidence="1 2">
    <name type="scientific">Brevibacterium daeguense</name>
    <dbReference type="NCBI Taxonomy" id="909936"/>
    <lineage>
        <taxon>Bacteria</taxon>
        <taxon>Bacillati</taxon>
        <taxon>Actinomycetota</taxon>
        <taxon>Actinomycetes</taxon>
        <taxon>Micrococcales</taxon>
        <taxon>Brevibacteriaceae</taxon>
        <taxon>Brevibacterium</taxon>
    </lineage>
</organism>
<keyword evidence="2" id="KW-1185">Reference proteome</keyword>
<dbReference type="InterPro" id="IPR023393">
    <property type="entry name" value="START-like_dom_sf"/>
</dbReference>
<dbReference type="Proteomes" id="UP001501586">
    <property type="component" value="Unassembled WGS sequence"/>
</dbReference>
<evidence type="ECO:0000313" key="1">
    <source>
        <dbReference type="EMBL" id="GAA4284171.1"/>
    </source>
</evidence>
<comment type="caution">
    <text evidence="1">The sequence shown here is derived from an EMBL/GenBank/DDBJ whole genome shotgun (WGS) entry which is preliminary data.</text>
</comment>
<dbReference type="EMBL" id="BAABAZ010000005">
    <property type="protein sequence ID" value="GAA4284171.1"/>
    <property type="molecule type" value="Genomic_DNA"/>
</dbReference>
<sequence length="134" mass="14854">MTYEAHHISQSIRRAPSDVAAFAGDPRNLPRWAAGLSTGIRLENGRWITDSPMGVVEVRFLGGVDLGILDHDVILPDGTVVHNPLRILRNDDGSEVVFTLYRLPSATDDEFARDAAMVREDLARLRDILEAHDP</sequence>
<accession>A0ABP8EJN5</accession>
<dbReference type="Gene3D" id="3.30.530.20">
    <property type="match status" value="1"/>
</dbReference>
<dbReference type="SUPFAM" id="SSF55961">
    <property type="entry name" value="Bet v1-like"/>
    <property type="match status" value="1"/>
</dbReference>
<gene>
    <name evidence="1" type="ORF">GCM10022261_17020</name>
</gene>
<name>A0ABP8EJN5_9MICO</name>
<protein>
    <submittedName>
        <fullName evidence="1">SRPBCC family protein</fullName>
    </submittedName>
</protein>